<dbReference type="Proteomes" id="UP000008311">
    <property type="component" value="Unassembled WGS sequence"/>
</dbReference>
<feature type="compositionally biased region" description="Basic and acidic residues" evidence="1">
    <location>
        <begin position="270"/>
        <end position="284"/>
    </location>
</feature>
<dbReference type="EMBL" id="EQ973935">
    <property type="protein sequence ID" value="EEF38040.1"/>
    <property type="molecule type" value="Genomic_DNA"/>
</dbReference>
<feature type="region of interest" description="Disordered" evidence="1">
    <location>
        <begin position="330"/>
        <end position="358"/>
    </location>
</feature>
<feature type="compositionally biased region" description="Polar residues" evidence="1">
    <location>
        <begin position="332"/>
        <end position="341"/>
    </location>
</feature>
<protein>
    <submittedName>
        <fullName evidence="2">Uncharacterized protein</fullName>
    </submittedName>
</protein>
<accession>B9SE81</accession>
<dbReference type="InParanoid" id="B9SE81"/>
<sequence length="429" mass="47077">MYLLCLHQWEGVPEEAADGGTLLSVFLDDTSHEMTGTELQRTTLSCSQWEDNMPTEILSFADAYLEQPEIDSGSSSLQQNAKSNEEFEEQLKENNVVIIGENDGAQRVGENLTDPTDSSSLGENVRDHHEVTKEQLDVQKDPVNKVASVDNNDGLTLKELPCDDKSKISPAEAGELQCLHKPDDEVLTAVSSKQAAEFEKLDDISLFQHEVVADDGTTSAVCTSPDHGGEDVELHLLFAEGEEYNVEEPGSQALDRKLHKNEIFTEQDAKQVAEDQQGHVDGRCGRSTGADGRYAEKGESTGQQSLAFTNSMVGQGTISMELISKLHVDSPADSTAGTDQSCHPMMFSPDNPSSHPETKELELYGEQLTCSVMKRKTSRSVLIQMTPEKVLDCNAMKENAPSMKTDQPGNVTALKSLAKRRPLEDLRNY</sequence>
<reference evidence="3" key="1">
    <citation type="journal article" date="2010" name="Nat. Biotechnol.">
        <title>Draft genome sequence of the oilseed species Ricinus communis.</title>
        <authorList>
            <person name="Chan A.P."/>
            <person name="Crabtree J."/>
            <person name="Zhao Q."/>
            <person name="Lorenzi H."/>
            <person name="Orvis J."/>
            <person name="Puiu D."/>
            <person name="Melake-Berhan A."/>
            <person name="Jones K.M."/>
            <person name="Redman J."/>
            <person name="Chen G."/>
            <person name="Cahoon E.B."/>
            <person name="Gedil M."/>
            <person name="Stanke M."/>
            <person name="Haas B.J."/>
            <person name="Wortman J.R."/>
            <person name="Fraser-Liggett C.M."/>
            <person name="Ravel J."/>
            <person name="Rabinowicz P.D."/>
        </authorList>
    </citation>
    <scope>NUCLEOTIDE SEQUENCE [LARGE SCALE GENOMIC DNA]</scope>
    <source>
        <strain evidence="3">cv. Hale</strain>
    </source>
</reference>
<name>B9SE81_RICCO</name>
<dbReference type="STRING" id="3988.B9SE81"/>
<evidence type="ECO:0000313" key="2">
    <source>
        <dbReference type="EMBL" id="EEF38040.1"/>
    </source>
</evidence>
<dbReference type="AlphaFoldDB" id="B9SE81"/>
<evidence type="ECO:0000313" key="3">
    <source>
        <dbReference type="Proteomes" id="UP000008311"/>
    </source>
</evidence>
<gene>
    <name evidence="2" type="ORF">RCOM_0959490</name>
</gene>
<proteinExistence type="predicted"/>
<keyword evidence="3" id="KW-1185">Reference proteome</keyword>
<feature type="region of interest" description="Disordered" evidence="1">
    <location>
        <begin position="270"/>
        <end position="305"/>
    </location>
</feature>
<evidence type="ECO:0000256" key="1">
    <source>
        <dbReference type="SAM" id="MobiDB-lite"/>
    </source>
</evidence>
<organism evidence="2 3">
    <name type="scientific">Ricinus communis</name>
    <name type="common">Castor bean</name>
    <dbReference type="NCBI Taxonomy" id="3988"/>
    <lineage>
        <taxon>Eukaryota</taxon>
        <taxon>Viridiplantae</taxon>
        <taxon>Streptophyta</taxon>
        <taxon>Embryophyta</taxon>
        <taxon>Tracheophyta</taxon>
        <taxon>Spermatophyta</taxon>
        <taxon>Magnoliopsida</taxon>
        <taxon>eudicotyledons</taxon>
        <taxon>Gunneridae</taxon>
        <taxon>Pentapetalae</taxon>
        <taxon>rosids</taxon>
        <taxon>fabids</taxon>
        <taxon>Malpighiales</taxon>
        <taxon>Euphorbiaceae</taxon>
        <taxon>Acalyphoideae</taxon>
        <taxon>Acalypheae</taxon>
        <taxon>Ricinus</taxon>
    </lineage>
</organism>